<feature type="compositionally biased region" description="Basic and acidic residues" evidence="1">
    <location>
        <begin position="30"/>
        <end position="43"/>
    </location>
</feature>
<organism evidence="2 3">
    <name type="scientific">Saccharopolyspora karakumensis</name>
    <dbReference type="NCBI Taxonomy" id="2530386"/>
    <lineage>
        <taxon>Bacteria</taxon>
        <taxon>Bacillati</taxon>
        <taxon>Actinomycetota</taxon>
        <taxon>Actinomycetes</taxon>
        <taxon>Pseudonocardiales</taxon>
        <taxon>Pseudonocardiaceae</taxon>
        <taxon>Saccharopolyspora</taxon>
    </lineage>
</organism>
<comment type="caution">
    <text evidence="2">The sequence shown here is derived from an EMBL/GenBank/DDBJ whole genome shotgun (WGS) entry which is preliminary data.</text>
</comment>
<gene>
    <name evidence="2" type="ORF">E1202_09845</name>
</gene>
<evidence type="ECO:0000256" key="1">
    <source>
        <dbReference type="SAM" id="MobiDB-lite"/>
    </source>
</evidence>
<keyword evidence="3" id="KW-1185">Reference proteome</keyword>
<feature type="region of interest" description="Disordered" evidence="1">
    <location>
        <begin position="1"/>
        <end position="68"/>
    </location>
</feature>
<feature type="compositionally biased region" description="Basic and acidic residues" evidence="1">
    <location>
        <begin position="10"/>
        <end position="20"/>
    </location>
</feature>
<name>A0A4R5BXD3_9PSEU</name>
<accession>A0A4R5BXD3</accession>
<reference evidence="2 3" key="1">
    <citation type="submission" date="2019-03" db="EMBL/GenBank/DDBJ databases">
        <title>Draft genome sequences of novel Actinobacteria.</title>
        <authorList>
            <person name="Sahin N."/>
            <person name="Ay H."/>
            <person name="Saygin H."/>
        </authorList>
    </citation>
    <scope>NUCLEOTIDE SEQUENCE [LARGE SCALE GENOMIC DNA]</scope>
    <source>
        <strain evidence="2 3">5K548</strain>
    </source>
</reference>
<dbReference type="AlphaFoldDB" id="A0A4R5BXD3"/>
<sequence>MRGISTMPGDRIRQLTERVRNGLAQRTPAKSKDENASSDQEKHRSGRANSLLETGPRVPPESGPHEKR</sequence>
<evidence type="ECO:0000313" key="2">
    <source>
        <dbReference type="EMBL" id="TDD90050.1"/>
    </source>
</evidence>
<protein>
    <submittedName>
        <fullName evidence="2">Uncharacterized protein</fullName>
    </submittedName>
</protein>
<dbReference type="EMBL" id="SMLA01000010">
    <property type="protein sequence ID" value="TDD90050.1"/>
    <property type="molecule type" value="Genomic_DNA"/>
</dbReference>
<proteinExistence type="predicted"/>
<evidence type="ECO:0000313" key="3">
    <source>
        <dbReference type="Proteomes" id="UP000294723"/>
    </source>
</evidence>
<dbReference type="RefSeq" id="WP_132682398.1">
    <property type="nucleotide sequence ID" value="NZ_SMLA01000010.1"/>
</dbReference>
<dbReference type="Proteomes" id="UP000294723">
    <property type="component" value="Unassembled WGS sequence"/>
</dbReference>